<dbReference type="RefSeq" id="WP_338637732.1">
    <property type="nucleotide sequence ID" value="NZ_CP146516.1"/>
</dbReference>
<dbReference type="CDD" id="cd06850">
    <property type="entry name" value="biotinyl_domain"/>
    <property type="match status" value="1"/>
</dbReference>
<evidence type="ECO:0000256" key="6">
    <source>
        <dbReference type="ARBA" id="ARBA00023098"/>
    </source>
</evidence>
<sequence>MVDVAKIEKLMALMATHGFDVIQAESSEEKINLARNVSQTTVFQPQNSQNNTPTPEIKTNSNAALEVRQENQVLTANQNASNNTPQGETITSPFVGTFYRAPSPDSDPFVDVGAKIKKGQTLCIVEAMKLLNEIESEIDGEVVAILAENGKPVEFGSPLFIVAPSK</sequence>
<dbReference type="SUPFAM" id="SSF51230">
    <property type="entry name" value="Single hybrid motif"/>
    <property type="match status" value="1"/>
</dbReference>
<dbReference type="Gene3D" id="2.40.50.100">
    <property type="match status" value="1"/>
</dbReference>
<name>A0A369KQA7_9BACT</name>
<dbReference type="PANTHER" id="PTHR45266:SF3">
    <property type="entry name" value="OXALOACETATE DECARBOXYLASE ALPHA CHAIN"/>
    <property type="match status" value="1"/>
</dbReference>
<evidence type="ECO:0000256" key="5">
    <source>
        <dbReference type="ARBA" id="ARBA00022832"/>
    </source>
</evidence>
<keyword evidence="4 9" id="KW-0444">Lipid biosynthesis</keyword>
<gene>
    <name evidence="11" type="primary">accB</name>
    <name evidence="11" type="ORF">DCC88_08615</name>
</gene>
<accession>A0A369KQA7</accession>
<comment type="caution">
    <text evidence="11">The sequence shown here is derived from an EMBL/GenBank/DDBJ whole genome shotgun (WGS) entry which is preliminary data.</text>
</comment>
<keyword evidence="5 9" id="KW-0276">Fatty acid metabolism</keyword>
<reference evidence="11" key="1">
    <citation type="submission" date="2018-04" db="EMBL/GenBank/DDBJ databases">
        <title>Draft genome sequence of the Candidatus Spirobacillus cienkowskii, a pathogen of freshwater Daphnia species, reconstructed from hemolymph metagenomic reads.</title>
        <authorList>
            <person name="Bresciani L."/>
            <person name="Lemos L.N."/>
            <person name="Wale N."/>
            <person name="Lin J.Y."/>
            <person name="Fernandes G.R."/>
            <person name="Duffy M.A."/>
            <person name="Rodrigues J.M."/>
        </authorList>
    </citation>
    <scope>NUCLEOTIDE SEQUENCE [LARGE SCALE GENOMIC DNA]</scope>
    <source>
        <strain evidence="11">Binning01</strain>
    </source>
</reference>
<dbReference type="NCBIfam" id="TIGR00531">
    <property type="entry name" value="BCCP"/>
    <property type="match status" value="1"/>
</dbReference>
<dbReference type="InterPro" id="IPR050709">
    <property type="entry name" value="Biotin_Carboxyl_Carrier/Decarb"/>
</dbReference>
<dbReference type="PRINTS" id="PR01071">
    <property type="entry name" value="ACOABIOTINCC"/>
</dbReference>
<evidence type="ECO:0000313" key="12">
    <source>
        <dbReference type="Proteomes" id="UP000253934"/>
    </source>
</evidence>
<dbReference type="AlphaFoldDB" id="A0A369KQA7"/>
<evidence type="ECO:0000256" key="2">
    <source>
        <dbReference type="ARBA" id="ARBA00005194"/>
    </source>
</evidence>
<dbReference type="Proteomes" id="UP000253934">
    <property type="component" value="Unassembled WGS sequence"/>
</dbReference>
<keyword evidence="7 9" id="KW-0275">Fatty acid biosynthesis</keyword>
<dbReference type="PROSITE" id="PS00188">
    <property type="entry name" value="BIOTIN"/>
    <property type="match status" value="1"/>
</dbReference>
<evidence type="ECO:0000256" key="1">
    <source>
        <dbReference type="ARBA" id="ARBA00003761"/>
    </source>
</evidence>
<proteinExistence type="predicted"/>
<evidence type="ECO:0000256" key="8">
    <source>
        <dbReference type="ARBA" id="ARBA00023267"/>
    </source>
</evidence>
<organism evidence="11 12">
    <name type="scientific">Spirobacillus cienkowskii</name>
    <dbReference type="NCBI Taxonomy" id="495820"/>
    <lineage>
        <taxon>Bacteria</taxon>
        <taxon>Pseudomonadati</taxon>
        <taxon>Bdellovibrionota</taxon>
        <taxon>Oligoflexia</taxon>
        <taxon>Silvanigrellales</taxon>
        <taxon>Spirobacillus</taxon>
    </lineage>
</organism>
<keyword evidence="12" id="KW-1185">Reference proteome</keyword>
<evidence type="ECO:0000256" key="4">
    <source>
        <dbReference type="ARBA" id="ARBA00022516"/>
    </source>
</evidence>
<dbReference type="GO" id="GO:0006633">
    <property type="term" value="P:fatty acid biosynthetic process"/>
    <property type="evidence" value="ECO:0007669"/>
    <property type="project" value="UniProtKB-UniPathway"/>
</dbReference>
<evidence type="ECO:0000256" key="7">
    <source>
        <dbReference type="ARBA" id="ARBA00023160"/>
    </source>
</evidence>
<dbReference type="Pfam" id="PF00364">
    <property type="entry name" value="Biotin_lipoyl"/>
    <property type="match status" value="1"/>
</dbReference>
<feature type="domain" description="Lipoyl-binding" evidence="10">
    <location>
        <begin position="87"/>
        <end position="163"/>
    </location>
</feature>
<comment type="pathway">
    <text evidence="2 9">Lipid metabolism; fatty acid biosynthesis.</text>
</comment>
<comment type="function">
    <text evidence="1 9">This protein is a component of the acetyl coenzyme A carboxylase complex; first, biotin carboxylase catalyzes the carboxylation of the carrier protein and then the transcarboxylase transfers the carboxyl group to form malonyl-CoA.</text>
</comment>
<dbReference type="InterPro" id="IPR000089">
    <property type="entry name" value="Biotin_lipoyl"/>
</dbReference>
<dbReference type="PROSITE" id="PS50968">
    <property type="entry name" value="BIOTINYL_LIPOYL"/>
    <property type="match status" value="1"/>
</dbReference>
<dbReference type="GO" id="GO:0009317">
    <property type="term" value="C:acetyl-CoA carboxylase complex"/>
    <property type="evidence" value="ECO:0007669"/>
    <property type="project" value="InterPro"/>
</dbReference>
<protein>
    <recommendedName>
        <fullName evidence="3 9">Biotin carboxyl carrier protein of acetyl-CoA carboxylase</fullName>
    </recommendedName>
</protein>
<dbReference type="PANTHER" id="PTHR45266">
    <property type="entry name" value="OXALOACETATE DECARBOXYLASE ALPHA CHAIN"/>
    <property type="match status" value="1"/>
</dbReference>
<evidence type="ECO:0000256" key="3">
    <source>
        <dbReference type="ARBA" id="ARBA00017562"/>
    </source>
</evidence>
<evidence type="ECO:0000256" key="9">
    <source>
        <dbReference type="RuleBase" id="RU364072"/>
    </source>
</evidence>
<dbReference type="GO" id="GO:0003989">
    <property type="term" value="F:acetyl-CoA carboxylase activity"/>
    <property type="evidence" value="ECO:0007669"/>
    <property type="project" value="InterPro"/>
</dbReference>
<evidence type="ECO:0000313" key="11">
    <source>
        <dbReference type="EMBL" id="RDB35752.1"/>
    </source>
</evidence>
<dbReference type="EMBL" id="QOVW01000076">
    <property type="protein sequence ID" value="RDB35752.1"/>
    <property type="molecule type" value="Genomic_DNA"/>
</dbReference>
<dbReference type="InterPro" id="IPR011053">
    <property type="entry name" value="Single_hybrid_motif"/>
</dbReference>
<dbReference type="InterPro" id="IPR001882">
    <property type="entry name" value="Biotin_BS"/>
</dbReference>
<keyword evidence="8 9" id="KW-0092">Biotin</keyword>
<dbReference type="InterPro" id="IPR001249">
    <property type="entry name" value="AcCoA_biotinCC"/>
</dbReference>
<evidence type="ECO:0000259" key="10">
    <source>
        <dbReference type="PROSITE" id="PS50968"/>
    </source>
</evidence>
<keyword evidence="6 9" id="KW-0443">Lipid metabolism</keyword>
<dbReference type="UniPathway" id="UPA00094"/>